<dbReference type="SUPFAM" id="SSF47090">
    <property type="entry name" value="PGBD-like"/>
    <property type="match status" value="2"/>
</dbReference>
<protein>
    <submittedName>
        <fullName evidence="2">Peptidoglycan-binding protein</fullName>
    </submittedName>
</protein>
<evidence type="ECO:0000313" key="2">
    <source>
        <dbReference type="EMBL" id="MCW6036034.1"/>
    </source>
</evidence>
<name>A0ABT3L3E9_9CYAN</name>
<dbReference type="Gene3D" id="1.10.101.10">
    <property type="entry name" value="PGBD-like superfamily/PGBD"/>
    <property type="match status" value="2"/>
</dbReference>
<dbReference type="Pfam" id="PF01471">
    <property type="entry name" value="PG_binding_1"/>
    <property type="match status" value="2"/>
</dbReference>
<sequence>MVISIRRSLLLMSLILLSPLGSLPSLAQSVPIRPLLRMGSQGETVRELQAALRLLGYYSGDVTGIYDEQTVIAVSLFQRARNLPVNGIMGEESWVRLFPPPEASNVVPSAPNNPLTAFPPARPTLPQQTFPQQTFPQTIFPQTFSPSPTLPPVVRFGSRGETVRQLQLQLRSLGLFNGAVDGIFGNQTLEAVRAAQRRFNLPVDGIVGEETWRRLLQ</sequence>
<dbReference type="RefSeq" id="WP_265263768.1">
    <property type="nucleotide sequence ID" value="NZ_JAIHOM010000026.1"/>
</dbReference>
<proteinExistence type="predicted"/>
<organism evidence="2 3">
    <name type="scientific">Spirulina subsalsa FACHB-351</name>
    <dbReference type="NCBI Taxonomy" id="234711"/>
    <lineage>
        <taxon>Bacteria</taxon>
        <taxon>Bacillati</taxon>
        <taxon>Cyanobacteriota</taxon>
        <taxon>Cyanophyceae</taxon>
        <taxon>Spirulinales</taxon>
        <taxon>Spirulinaceae</taxon>
        <taxon>Spirulina</taxon>
    </lineage>
</organism>
<keyword evidence="3" id="KW-1185">Reference proteome</keyword>
<dbReference type="InterPro" id="IPR036365">
    <property type="entry name" value="PGBD-like_sf"/>
</dbReference>
<accession>A0ABT3L3E9</accession>
<dbReference type="Proteomes" id="UP001526426">
    <property type="component" value="Unassembled WGS sequence"/>
</dbReference>
<evidence type="ECO:0000259" key="1">
    <source>
        <dbReference type="Pfam" id="PF01471"/>
    </source>
</evidence>
<reference evidence="2 3" key="1">
    <citation type="submission" date="2021-08" db="EMBL/GenBank/DDBJ databases">
        <title>Draft genome sequence of Spirulina subsalsa with high tolerance to salinity and hype-accumulation of phycocyanin.</title>
        <authorList>
            <person name="Pei H."/>
            <person name="Jiang L."/>
        </authorList>
    </citation>
    <scope>NUCLEOTIDE SEQUENCE [LARGE SCALE GENOMIC DNA]</scope>
    <source>
        <strain evidence="2 3">FACHB-351</strain>
    </source>
</reference>
<gene>
    <name evidence="2" type="ORF">K4A83_07075</name>
</gene>
<comment type="caution">
    <text evidence="2">The sequence shown here is derived from an EMBL/GenBank/DDBJ whole genome shotgun (WGS) entry which is preliminary data.</text>
</comment>
<dbReference type="InterPro" id="IPR002477">
    <property type="entry name" value="Peptidoglycan-bd-like"/>
</dbReference>
<feature type="domain" description="Peptidoglycan binding-like" evidence="1">
    <location>
        <begin position="159"/>
        <end position="215"/>
    </location>
</feature>
<feature type="domain" description="Peptidoglycan binding-like" evidence="1">
    <location>
        <begin position="41"/>
        <end position="96"/>
    </location>
</feature>
<evidence type="ECO:0000313" key="3">
    <source>
        <dbReference type="Proteomes" id="UP001526426"/>
    </source>
</evidence>
<dbReference type="InterPro" id="IPR036366">
    <property type="entry name" value="PGBDSf"/>
</dbReference>
<dbReference type="EMBL" id="JAIHOM010000026">
    <property type="protein sequence ID" value="MCW6036034.1"/>
    <property type="molecule type" value="Genomic_DNA"/>
</dbReference>